<organism evidence="2 3">
    <name type="scientific">Pleurodeles waltl</name>
    <name type="common">Iberian ribbed newt</name>
    <dbReference type="NCBI Taxonomy" id="8319"/>
    <lineage>
        <taxon>Eukaryota</taxon>
        <taxon>Metazoa</taxon>
        <taxon>Chordata</taxon>
        <taxon>Craniata</taxon>
        <taxon>Vertebrata</taxon>
        <taxon>Euteleostomi</taxon>
        <taxon>Amphibia</taxon>
        <taxon>Batrachia</taxon>
        <taxon>Caudata</taxon>
        <taxon>Salamandroidea</taxon>
        <taxon>Salamandridae</taxon>
        <taxon>Pleurodelinae</taxon>
        <taxon>Pleurodeles</taxon>
    </lineage>
</organism>
<accession>A0AAV7VMM1</accession>
<dbReference type="EMBL" id="JANPWB010000003">
    <property type="protein sequence ID" value="KAJ1202894.1"/>
    <property type="molecule type" value="Genomic_DNA"/>
</dbReference>
<evidence type="ECO:0000256" key="1">
    <source>
        <dbReference type="SAM" id="MobiDB-lite"/>
    </source>
</evidence>
<dbReference type="Proteomes" id="UP001066276">
    <property type="component" value="Chromosome 2_1"/>
</dbReference>
<keyword evidence="3" id="KW-1185">Reference proteome</keyword>
<name>A0AAV7VMM1_PLEWA</name>
<feature type="region of interest" description="Disordered" evidence="1">
    <location>
        <begin position="54"/>
        <end position="81"/>
    </location>
</feature>
<proteinExistence type="predicted"/>
<reference evidence="2" key="1">
    <citation type="journal article" date="2022" name="bioRxiv">
        <title>Sequencing and chromosome-scale assembly of the giantPleurodeles waltlgenome.</title>
        <authorList>
            <person name="Brown T."/>
            <person name="Elewa A."/>
            <person name="Iarovenko S."/>
            <person name="Subramanian E."/>
            <person name="Araus A.J."/>
            <person name="Petzold A."/>
            <person name="Susuki M."/>
            <person name="Suzuki K.-i.T."/>
            <person name="Hayashi T."/>
            <person name="Toyoda A."/>
            <person name="Oliveira C."/>
            <person name="Osipova E."/>
            <person name="Leigh N.D."/>
            <person name="Simon A."/>
            <person name="Yun M.H."/>
        </authorList>
    </citation>
    <scope>NUCLEOTIDE SEQUENCE</scope>
    <source>
        <strain evidence="2">20211129_DDA</strain>
        <tissue evidence="2">Liver</tissue>
    </source>
</reference>
<evidence type="ECO:0000313" key="2">
    <source>
        <dbReference type="EMBL" id="KAJ1202894.1"/>
    </source>
</evidence>
<protein>
    <submittedName>
        <fullName evidence="2">Uncharacterized protein</fullName>
    </submittedName>
</protein>
<comment type="caution">
    <text evidence="2">The sequence shown here is derived from an EMBL/GenBank/DDBJ whole genome shotgun (WGS) entry which is preliminary data.</text>
</comment>
<sequence>MAAANAPGECTITTPVTLAGVGRVPEADNYRKRGVSESCVVGWRTENADLAREENRMAEEVEEEDAVKDVGMERSIAQMGE</sequence>
<dbReference type="AlphaFoldDB" id="A0AAV7VMM1"/>
<evidence type="ECO:0000313" key="3">
    <source>
        <dbReference type="Proteomes" id="UP001066276"/>
    </source>
</evidence>
<gene>
    <name evidence="2" type="ORF">NDU88_006689</name>
</gene>